<feature type="transmembrane region" description="Helical" evidence="1">
    <location>
        <begin position="45"/>
        <end position="68"/>
    </location>
</feature>
<keyword evidence="6" id="KW-1185">Reference proteome</keyword>
<feature type="domain" description="Alpha 1,4-glycosyltransferase" evidence="2">
    <location>
        <begin position="315"/>
        <end position="438"/>
    </location>
</feature>
<dbReference type="Pfam" id="PF04572">
    <property type="entry name" value="Gb3_synth"/>
    <property type="match status" value="1"/>
</dbReference>
<organism evidence="3 5">
    <name type="scientific">Punica granatum</name>
    <name type="common">Pomegranate</name>
    <dbReference type="NCBI Taxonomy" id="22663"/>
    <lineage>
        <taxon>Eukaryota</taxon>
        <taxon>Viridiplantae</taxon>
        <taxon>Streptophyta</taxon>
        <taxon>Embryophyta</taxon>
        <taxon>Tracheophyta</taxon>
        <taxon>Spermatophyta</taxon>
        <taxon>Magnoliopsida</taxon>
        <taxon>eudicotyledons</taxon>
        <taxon>Gunneridae</taxon>
        <taxon>Pentapetalae</taxon>
        <taxon>rosids</taxon>
        <taxon>malvids</taxon>
        <taxon>Myrtales</taxon>
        <taxon>Lythraceae</taxon>
        <taxon>Punica</taxon>
    </lineage>
</organism>
<dbReference type="InterPro" id="IPR044789">
    <property type="entry name" value="Put_A1-4-GlycosylTfrase_plant"/>
</dbReference>
<dbReference type="OrthoDB" id="409543at2759"/>
<accession>A0A218Y1U6</accession>
<dbReference type="InterPro" id="IPR007652">
    <property type="entry name" value="A1-4-GlycosylTfrase_dom"/>
</dbReference>
<dbReference type="AlphaFoldDB" id="A0A218Y1U6"/>
<reference evidence="5" key="1">
    <citation type="journal article" date="2017" name="Plant J.">
        <title>The pomegranate (Punica granatum L.) genome and the genomics of punicalagin biosynthesis.</title>
        <authorList>
            <person name="Qin G."/>
            <person name="Xu C."/>
            <person name="Ming R."/>
            <person name="Tang H."/>
            <person name="Guyot R."/>
            <person name="Kramer E.M."/>
            <person name="Hu Y."/>
            <person name="Yi X."/>
            <person name="Qi Y."/>
            <person name="Xu X."/>
            <person name="Gao Z."/>
            <person name="Pan H."/>
            <person name="Jian J."/>
            <person name="Tian Y."/>
            <person name="Yue Z."/>
            <person name="Xu Y."/>
        </authorList>
    </citation>
    <scope>NUCLEOTIDE SEQUENCE [LARGE SCALE GENOMIC DNA]</scope>
    <source>
        <strain evidence="5">cv. Dabenzi</strain>
    </source>
</reference>
<keyword evidence="1" id="KW-1133">Transmembrane helix</keyword>
<evidence type="ECO:0000313" key="4">
    <source>
        <dbReference type="EMBL" id="PKI40122.1"/>
    </source>
</evidence>
<dbReference type="SUPFAM" id="SSF53448">
    <property type="entry name" value="Nucleotide-diphospho-sugar transferases"/>
    <property type="match status" value="1"/>
</dbReference>
<dbReference type="EMBL" id="MTKT01000299">
    <property type="protein sequence ID" value="OWM91253.1"/>
    <property type="molecule type" value="Genomic_DNA"/>
</dbReference>
<gene>
    <name evidence="3" type="ORF">CDL15_Pgr000197</name>
    <name evidence="4" type="ORF">CRG98_039494</name>
</gene>
<dbReference type="InterPro" id="IPR029044">
    <property type="entry name" value="Nucleotide-diphossugar_trans"/>
</dbReference>
<reference evidence="3" key="2">
    <citation type="submission" date="2017-06" db="EMBL/GenBank/DDBJ databases">
        <title>The pomegranate genome and the genomics of punicalagin biosynthesis.</title>
        <authorList>
            <person name="Xu C."/>
        </authorList>
    </citation>
    <scope>NUCLEOTIDE SEQUENCE [LARGE SCALE GENOMIC DNA]</scope>
    <source>
        <tissue evidence="3">Fresh leaf</tissue>
    </source>
</reference>
<evidence type="ECO:0000313" key="3">
    <source>
        <dbReference type="EMBL" id="OWM91253.1"/>
    </source>
</evidence>
<dbReference type="PANTHER" id="PTHR46781">
    <property type="entry name" value="ALPHA 1,4-GLYCOSYLTRANSFERASE FAMILY PROTEIN"/>
    <property type="match status" value="1"/>
</dbReference>
<evidence type="ECO:0000313" key="5">
    <source>
        <dbReference type="Proteomes" id="UP000197138"/>
    </source>
</evidence>
<dbReference type="InterPro" id="IPR007577">
    <property type="entry name" value="GlycoTrfase_DXD_sugar-bd_CS"/>
</dbReference>
<keyword evidence="1" id="KW-0812">Transmembrane</keyword>
<dbReference type="EMBL" id="PGOL01003664">
    <property type="protein sequence ID" value="PKI40122.1"/>
    <property type="molecule type" value="Genomic_DNA"/>
</dbReference>
<comment type="caution">
    <text evidence="3">The sequence shown here is derived from an EMBL/GenBank/DDBJ whole genome shotgun (WGS) entry which is preliminary data.</text>
</comment>
<proteinExistence type="predicted"/>
<dbReference type="PANTHER" id="PTHR46781:SF5">
    <property type="entry name" value="ALPHA 1,4-GLYCOSYLTRANSFERASE FAMILY PROTEIN"/>
    <property type="match status" value="1"/>
</dbReference>
<name>A0A218Y1U6_PUNGR</name>
<dbReference type="STRING" id="22663.A0A218Y1U6"/>
<sequence>MSIVDSSSKLVDPRNRHFSRCSLLRHAAGVKRGFLDALYRLPTSVLALLLLFFLAFNALSIFSVRVTLPPARIPPEPRRPSTVMYAVRTDDPPLVAKIHLPVLQKDQSLSLPGRNLSSYRPRRAKRRRLSLSLKSLPLRPQPRGQFSARVKGFFRNSTCKLRFFMTWISSPDSFGERDTFALESLFHSQPSACLVIVSSTMDSARGNRILTAFQEKGFKVMAVSPDFAYLFKNTHAQLWFNKLVKGTVDPGEVALGQNLSNLLRLSLLYKFGGVYIDTDVVILRSFVGLRNVIGAQTVHAGTGNWSRLNNAVLVFDKNHPLLFKFIEEFALTFNGNKWGHNGPYLVSRVVARVSGRPGFNFTVLPPSAFYPVDWSRVRNLFRGPRGQLHSKWLLNKFRHISRESYAVHLWNRQSRKIRIEEGSIVNRILSAHCVFCNKSISEL</sequence>
<reference evidence="4 6" key="3">
    <citation type="submission" date="2017-11" db="EMBL/GenBank/DDBJ databases">
        <title>De-novo sequencing of pomegranate (Punica granatum L.) genome.</title>
        <authorList>
            <person name="Akparov Z."/>
            <person name="Amiraslanov A."/>
            <person name="Hajiyeva S."/>
            <person name="Abbasov M."/>
            <person name="Kaur K."/>
            <person name="Hamwieh A."/>
            <person name="Solovyev V."/>
            <person name="Salamov A."/>
            <person name="Braich B."/>
            <person name="Kosarev P."/>
            <person name="Mahmoud A."/>
            <person name="Hajiyev E."/>
            <person name="Babayeva S."/>
            <person name="Izzatullayeva V."/>
            <person name="Mammadov A."/>
            <person name="Mammadov A."/>
            <person name="Sharifova S."/>
            <person name="Ojaghi J."/>
            <person name="Eynullazada K."/>
            <person name="Bayramov B."/>
            <person name="Abdulazimova A."/>
            <person name="Shahmuradov I."/>
        </authorList>
    </citation>
    <scope>NUCLEOTIDE SEQUENCE [LARGE SCALE GENOMIC DNA]</scope>
    <source>
        <strain evidence="4">AG2017</strain>
        <strain evidence="6">cv. AG2017</strain>
        <tissue evidence="4">Leaf</tissue>
    </source>
</reference>
<keyword evidence="1" id="KW-0472">Membrane</keyword>
<evidence type="ECO:0000256" key="1">
    <source>
        <dbReference type="SAM" id="Phobius"/>
    </source>
</evidence>
<dbReference type="Pfam" id="PF04488">
    <property type="entry name" value="Gly_transf_sug"/>
    <property type="match status" value="1"/>
</dbReference>
<dbReference type="Proteomes" id="UP000233551">
    <property type="component" value="Unassembled WGS sequence"/>
</dbReference>
<dbReference type="Gene3D" id="3.90.550.20">
    <property type="match status" value="1"/>
</dbReference>
<protein>
    <recommendedName>
        <fullName evidence="2">Alpha 1,4-glycosyltransferase domain-containing protein</fullName>
    </recommendedName>
</protein>
<dbReference type="GeneID" id="116202745"/>
<dbReference type="Proteomes" id="UP000197138">
    <property type="component" value="Unassembled WGS sequence"/>
</dbReference>
<evidence type="ECO:0000259" key="2">
    <source>
        <dbReference type="Pfam" id="PF04572"/>
    </source>
</evidence>
<evidence type="ECO:0000313" key="6">
    <source>
        <dbReference type="Proteomes" id="UP000233551"/>
    </source>
</evidence>